<reference evidence="1" key="1">
    <citation type="submission" date="2018-09" db="EMBL/GenBank/DDBJ databases">
        <title>Murine metabolic-syndrome-specific gut microbial biobank.</title>
        <authorList>
            <person name="Liu C."/>
        </authorList>
    </citation>
    <scope>NUCLEOTIDE SEQUENCE</scope>
    <source>
        <strain evidence="1">D42-62</strain>
    </source>
</reference>
<evidence type="ECO:0000313" key="1">
    <source>
        <dbReference type="EMBL" id="NBJ91773.1"/>
    </source>
</evidence>
<dbReference type="InterPro" id="IPR029058">
    <property type="entry name" value="AB_hydrolase_fold"/>
</dbReference>
<name>A0A9X5BDI6_9FIRM</name>
<accession>A0A9X5BDI6</accession>
<proteinExistence type="predicted"/>
<keyword evidence="2" id="KW-1185">Reference proteome</keyword>
<dbReference type="PANTHER" id="PTHR48098">
    <property type="entry name" value="ENTEROCHELIN ESTERASE-RELATED"/>
    <property type="match status" value="1"/>
</dbReference>
<sequence>MKSKNIRTRKERKEFMGMKDGKSNVNEQILAFDRVLPFEGQVEAVALKEDGSYCLQFSAPDAKRVAVLIDEKEYPCAKNQDGVWEMDYPSRKGIQYVQLLVDGTEFLTPMLPITYGYSRPYNYVALPKPEESFYQIKDVPHGSVRREFFFSEVTGEWESCIVYTPYIYEKETERVFPVLYLQHGHGENEIGWTNSGKMHFILDNLIAEGRAVPFVVVMCNGMVQTVENGKRMVNFRLLEKELFQDVMPFVEQKFRVGKTKEMRAMAGLSMGSMQTSMIGLTHPDCFCALGIFSGFMRDIISGGEMDMSHGEPSRNSHLALLENKEEFVRQYPICFRAMGTEDPYWEHFAADDEMLKQKQIPHIRKEYPGAHDWNVWRMCIYDFAQLIFQE</sequence>
<protein>
    <submittedName>
        <fullName evidence="1">Enterochelin esterase</fullName>
    </submittedName>
</protein>
<organism evidence="1 2">
    <name type="scientific">Parablautia muri</name>
    <dbReference type="NCBI Taxonomy" id="2320879"/>
    <lineage>
        <taxon>Bacteria</taxon>
        <taxon>Bacillati</taxon>
        <taxon>Bacillota</taxon>
        <taxon>Clostridia</taxon>
        <taxon>Lachnospirales</taxon>
        <taxon>Lachnospiraceae</taxon>
        <taxon>Parablautia</taxon>
    </lineage>
</organism>
<dbReference type="Pfam" id="PF00756">
    <property type="entry name" value="Esterase"/>
    <property type="match status" value="1"/>
</dbReference>
<dbReference type="AlphaFoldDB" id="A0A9X5BDI6"/>
<dbReference type="Gene3D" id="3.40.50.1820">
    <property type="entry name" value="alpha/beta hydrolase"/>
    <property type="match status" value="1"/>
</dbReference>
<dbReference type="InterPro" id="IPR050583">
    <property type="entry name" value="Mycobacterial_A85_antigen"/>
</dbReference>
<dbReference type="Gene3D" id="2.60.40.10">
    <property type="entry name" value="Immunoglobulins"/>
    <property type="match status" value="1"/>
</dbReference>
<dbReference type="SUPFAM" id="SSF53474">
    <property type="entry name" value="alpha/beta-Hydrolases"/>
    <property type="match status" value="1"/>
</dbReference>
<gene>
    <name evidence="1" type="ORF">D5281_03995</name>
</gene>
<evidence type="ECO:0000313" key="2">
    <source>
        <dbReference type="Proteomes" id="UP001154420"/>
    </source>
</evidence>
<comment type="caution">
    <text evidence="1">The sequence shown here is derived from an EMBL/GenBank/DDBJ whole genome shotgun (WGS) entry which is preliminary data.</text>
</comment>
<dbReference type="EMBL" id="QZDT01000003">
    <property type="protein sequence ID" value="NBJ91773.1"/>
    <property type="molecule type" value="Genomic_DNA"/>
</dbReference>
<dbReference type="GO" id="GO:0016747">
    <property type="term" value="F:acyltransferase activity, transferring groups other than amino-acyl groups"/>
    <property type="evidence" value="ECO:0007669"/>
    <property type="project" value="TreeGrafter"/>
</dbReference>
<dbReference type="Proteomes" id="UP001154420">
    <property type="component" value="Unassembled WGS sequence"/>
</dbReference>
<dbReference type="InterPro" id="IPR013783">
    <property type="entry name" value="Ig-like_fold"/>
</dbReference>
<dbReference type="SUPFAM" id="SSF81296">
    <property type="entry name" value="E set domains"/>
    <property type="match status" value="1"/>
</dbReference>
<dbReference type="InterPro" id="IPR000801">
    <property type="entry name" value="Esterase-like"/>
</dbReference>
<dbReference type="RefSeq" id="WP_160558843.1">
    <property type="nucleotide sequence ID" value="NZ_QZDT01000003.1"/>
</dbReference>
<dbReference type="PANTHER" id="PTHR48098:SF1">
    <property type="entry name" value="DIACYLGLYCEROL ACYLTRANSFERASE_MYCOLYLTRANSFERASE AG85A"/>
    <property type="match status" value="1"/>
</dbReference>
<dbReference type="InterPro" id="IPR014756">
    <property type="entry name" value="Ig_E-set"/>
</dbReference>
<dbReference type="OrthoDB" id="9777383at2"/>